<sequence length="58" mass="6446">MASQPSMRTLVAAPLTAKVTETELPMASHLGLYDRRPQPHNWRWENGVRGPQPIGVVP</sequence>
<gene>
    <name evidence="1" type="primary">Ogla0116K10.70</name>
</gene>
<dbReference type="EMBL" id="AP018861">
    <property type="protein sequence ID" value="BBF89517.1"/>
    <property type="molecule type" value="Genomic_DNA"/>
</dbReference>
<evidence type="ECO:0000313" key="1">
    <source>
        <dbReference type="EMBL" id="BBF89517.1"/>
    </source>
</evidence>
<proteinExistence type="predicted"/>
<organism evidence="1">
    <name type="scientific">Oryza glaberrima</name>
    <name type="common">African rice</name>
    <dbReference type="NCBI Taxonomy" id="4538"/>
    <lineage>
        <taxon>Eukaryota</taxon>
        <taxon>Viridiplantae</taxon>
        <taxon>Streptophyta</taxon>
        <taxon>Embryophyta</taxon>
        <taxon>Tracheophyta</taxon>
        <taxon>Spermatophyta</taxon>
        <taxon>Magnoliopsida</taxon>
        <taxon>Liliopsida</taxon>
        <taxon>Poales</taxon>
        <taxon>Poaceae</taxon>
        <taxon>BOP clade</taxon>
        <taxon>Oryzoideae</taxon>
        <taxon>Oryzeae</taxon>
        <taxon>Oryzinae</taxon>
        <taxon>Oryza</taxon>
    </lineage>
</organism>
<dbReference type="AlphaFoldDB" id="A0A679BA29"/>
<reference evidence="1" key="1">
    <citation type="submission" date="2018-08" db="EMBL/GenBank/DDBJ databases">
        <title>Oryza glaberrima genomic DNA, chromosome 11, BAC clone:Ogla0116K10.</title>
        <authorList>
            <person name="Wu J."/>
            <person name="Kanamori H."/>
        </authorList>
    </citation>
    <scope>NUCLEOTIDE SEQUENCE</scope>
    <source>
        <strain evidence="1">IRGC104038</strain>
    </source>
</reference>
<name>A0A679BA29_ORYGL</name>
<accession>A0A679BA29</accession>
<protein>
    <submittedName>
        <fullName evidence="1">Uncharacterized protein</fullName>
    </submittedName>
</protein>